<name>A0A1N7JZP6_9FLAO</name>
<dbReference type="Pfam" id="PF13239">
    <property type="entry name" value="2TM"/>
    <property type="match status" value="1"/>
</dbReference>
<dbReference type="EMBL" id="FTOJ01000001">
    <property type="protein sequence ID" value="SIS54674.1"/>
    <property type="molecule type" value="Genomic_DNA"/>
</dbReference>
<dbReference type="STRING" id="551459.SAMN05421796_101227"/>
<accession>A0A1N7JZP6</accession>
<evidence type="ECO:0000313" key="3">
    <source>
        <dbReference type="EMBL" id="PQA96586.1"/>
    </source>
</evidence>
<reference evidence="5" key="2">
    <citation type="submission" date="2017-01" db="EMBL/GenBank/DDBJ databases">
        <authorList>
            <person name="Varghese N."/>
            <person name="Submissions S."/>
        </authorList>
    </citation>
    <scope>NUCLEOTIDE SEQUENCE [LARGE SCALE GENOMIC DNA]</scope>
    <source>
        <strain evidence="5">DSM 21068</strain>
    </source>
</reference>
<keyword evidence="3" id="KW-0808">Transferase</keyword>
<dbReference type="AlphaFoldDB" id="A0A1N7JZP6"/>
<dbReference type="RefSeq" id="WP_076448979.1">
    <property type="nucleotide sequence ID" value="NZ_FTOJ01000001.1"/>
</dbReference>
<dbReference type="Proteomes" id="UP000186246">
    <property type="component" value="Unassembled WGS sequence"/>
</dbReference>
<dbReference type="EMBL" id="MUGO01000003">
    <property type="protein sequence ID" value="PQA96586.1"/>
    <property type="molecule type" value="Genomic_DNA"/>
</dbReference>
<sequence length="101" mass="11845">MENITYNKENLAYEKAAKRVKDLKGFYGNLTSYCLVIPFLLIINLINTPKHLWFYWPMLGWGFGIVAHAVNTFGIGKNWEEKKIMELMSQEKKAQNNFKQL</sequence>
<evidence type="ECO:0000313" key="6">
    <source>
        <dbReference type="Proteomes" id="UP000238314"/>
    </source>
</evidence>
<dbReference type="InterPro" id="IPR025698">
    <property type="entry name" value="2TM_dom"/>
</dbReference>
<feature type="domain" description="2TM" evidence="2">
    <location>
        <begin position="14"/>
        <end position="88"/>
    </location>
</feature>
<organism evidence="4 5">
    <name type="scientific">Chryseobacterium piscicola</name>
    <dbReference type="NCBI Taxonomy" id="551459"/>
    <lineage>
        <taxon>Bacteria</taxon>
        <taxon>Pseudomonadati</taxon>
        <taxon>Bacteroidota</taxon>
        <taxon>Flavobacteriia</taxon>
        <taxon>Flavobacteriales</taxon>
        <taxon>Weeksellaceae</taxon>
        <taxon>Chryseobacterium group</taxon>
        <taxon>Chryseobacterium</taxon>
    </lineage>
</organism>
<evidence type="ECO:0000313" key="4">
    <source>
        <dbReference type="EMBL" id="SIS54674.1"/>
    </source>
</evidence>
<keyword evidence="6" id="KW-1185">Reference proteome</keyword>
<keyword evidence="1" id="KW-1133">Transmembrane helix</keyword>
<proteinExistence type="predicted"/>
<feature type="transmembrane region" description="Helical" evidence="1">
    <location>
        <begin position="26"/>
        <end position="46"/>
    </location>
</feature>
<reference evidence="3 6" key="1">
    <citation type="submission" date="2016-11" db="EMBL/GenBank/DDBJ databases">
        <title>Whole genomes of Flavobacteriaceae.</title>
        <authorList>
            <person name="Stine C."/>
            <person name="Li C."/>
            <person name="Tadesse D."/>
        </authorList>
    </citation>
    <scope>NUCLEOTIDE SEQUENCE [LARGE SCALE GENOMIC DNA]</scope>
    <source>
        <strain evidence="3 6">DSM 21068</strain>
    </source>
</reference>
<dbReference type="Proteomes" id="UP000238314">
    <property type="component" value="Unassembled WGS sequence"/>
</dbReference>
<evidence type="ECO:0000313" key="5">
    <source>
        <dbReference type="Proteomes" id="UP000186246"/>
    </source>
</evidence>
<gene>
    <name evidence="3" type="ORF">B0A70_05590</name>
    <name evidence="4" type="ORF">SAMN05421796_101227</name>
</gene>
<protein>
    <submittedName>
        <fullName evidence="4">2TM domain-containing protein</fullName>
    </submittedName>
    <submittedName>
        <fullName evidence="3">Histidine kinase</fullName>
    </submittedName>
</protein>
<evidence type="ECO:0000259" key="2">
    <source>
        <dbReference type="Pfam" id="PF13239"/>
    </source>
</evidence>
<keyword evidence="1" id="KW-0812">Transmembrane</keyword>
<evidence type="ECO:0000256" key="1">
    <source>
        <dbReference type="SAM" id="Phobius"/>
    </source>
</evidence>
<feature type="transmembrane region" description="Helical" evidence="1">
    <location>
        <begin position="52"/>
        <end position="75"/>
    </location>
</feature>
<keyword evidence="3" id="KW-0418">Kinase</keyword>
<keyword evidence="1" id="KW-0472">Membrane</keyword>
<reference evidence="4" key="3">
    <citation type="submission" date="2017-01" db="EMBL/GenBank/DDBJ databases">
        <authorList>
            <person name="Mah S.A."/>
            <person name="Swanson W.J."/>
            <person name="Moy G.W."/>
            <person name="Vacquier V.D."/>
        </authorList>
    </citation>
    <scope>NUCLEOTIDE SEQUENCE [LARGE SCALE GENOMIC DNA]</scope>
    <source>
        <strain evidence="4">DSM 21068</strain>
    </source>
</reference>
<dbReference type="OrthoDB" id="8965954at2"/>
<dbReference type="GO" id="GO:0016301">
    <property type="term" value="F:kinase activity"/>
    <property type="evidence" value="ECO:0007669"/>
    <property type="project" value="UniProtKB-KW"/>
</dbReference>